<dbReference type="Gene3D" id="1.20.1250.20">
    <property type="entry name" value="MFS general substrate transporter like domains"/>
    <property type="match status" value="1"/>
</dbReference>
<name>A0A072NX16_9EURO</name>
<dbReference type="HOGENOM" id="CLU_008455_13_6_1"/>
<dbReference type="GO" id="GO:0022857">
    <property type="term" value="F:transmembrane transporter activity"/>
    <property type="evidence" value="ECO:0007669"/>
    <property type="project" value="InterPro"/>
</dbReference>
<dbReference type="Proteomes" id="UP000027920">
    <property type="component" value="Unassembled WGS sequence"/>
</dbReference>
<dbReference type="GeneID" id="25286852"/>
<dbReference type="Pfam" id="PF07690">
    <property type="entry name" value="MFS_1"/>
    <property type="match status" value="1"/>
</dbReference>
<evidence type="ECO:0000256" key="2">
    <source>
        <dbReference type="ARBA" id="ARBA00022692"/>
    </source>
</evidence>
<feature type="transmembrane region" description="Helical" evidence="5">
    <location>
        <begin position="325"/>
        <end position="351"/>
    </location>
</feature>
<keyword evidence="2 5" id="KW-0812">Transmembrane</keyword>
<evidence type="ECO:0000256" key="4">
    <source>
        <dbReference type="ARBA" id="ARBA00023136"/>
    </source>
</evidence>
<feature type="transmembrane region" description="Helical" evidence="5">
    <location>
        <begin position="97"/>
        <end position="115"/>
    </location>
</feature>
<feature type="transmembrane region" description="Helical" evidence="5">
    <location>
        <begin position="223"/>
        <end position="243"/>
    </location>
</feature>
<dbReference type="PANTHER" id="PTHR23502">
    <property type="entry name" value="MAJOR FACILITATOR SUPERFAMILY"/>
    <property type="match status" value="1"/>
</dbReference>
<dbReference type="VEuPathDB" id="FungiDB:A1O9_11957"/>
<dbReference type="GO" id="GO:0005886">
    <property type="term" value="C:plasma membrane"/>
    <property type="evidence" value="ECO:0007669"/>
    <property type="project" value="TreeGrafter"/>
</dbReference>
<feature type="transmembrane region" description="Helical" evidence="5">
    <location>
        <begin position="156"/>
        <end position="179"/>
    </location>
</feature>
<keyword evidence="8" id="KW-1185">Reference proteome</keyword>
<feature type="transmembrane region" description="Helical" evidence="5">
    <location>
        <begin position="443"/>
        <end position="467"/>
    </location>
</feature>
<feature type="domain" description="Major facilitator superfamily (MFS) profile" evidence="6">
    <location>
        <begin position="61"/>
        <end position="562"/>
    </location>
</feature>
<feature type="transmembrane region" description="Helical" evidence="5">
    <location>
        <begin position="186"/>
        <end position="208"/>
    </location>
</feature>
<evidence type="ECO:0000313" key="8">
    <source>
        <dbReference type="Proteomes" id="UP000027920"/>
    </source>
</evidence>
<sequence length="562" mass="61571">MKFRTLRELGHTEQEVTLIDSPATQDEHNPRLIGTDIVLVPHPSNDINDPLRLPQWKKWAAFLNICMLTFMTCFWLGGLSPAFYLLSLEFNVTMADASGLLVWPVLSAGLCNFFWVPFAEYLGRRPVFLVGSLGLFVCEVWSATSASFNSLLASRVVGAFMGSCTEAMGALIVNDLFFLHERGSKMGVYIIALYFGNSMGPLITGFIVQGESNATSPCVGWRWASWVSAILGGINFLGIVLFVPESRYTRSIDAVDLNNQSSRLDEHSEKPSGEQLVQQISAIGPEILIGDKKTWIQEMNPWSGTSNKGIINHFIRPFPLLAYPAVAWAALTYSVALAWLVGAGTLSSFIFQVPPYNFSAGVNGLIGLPGLTIEILTQFLSVGNFAGAIFGGKLTDVYARRRARRSGGKFVPESRLVLLIIPAILGPCGLLMFGFGAQKSLHWAVLYVGYGLISIVPAAASIAMTYVMDSYFEVAAEGLLVVNGIKNVAAYGFTYGFIPWTTSVGYETVNPAPHFEFFQGPKQLTPAVGLWDYGRHLDIYTAPSSSILYLGRKHQKIHQLAF</sequence>
<dbReference type="InterPro" id="IPR020846">
    <property type="entry name" value="MFS_dom"/>
</dbReference>
<gene>
    <name evidence="7" type="ORF">A1O9_11957</name>
</gene>
<comment type="caution">
    <text evidence="7">The sequence shown here is derived from an EMBL/GenBank/DDBJ whole genome shotgun (WGS) entry which is preliminary data.</text>
</comment>
<proteinExistence type="predicted"/>
<organism evidence="7 8">
    <name type="scientific">Exophiala aquamarina CBS 119918</name>
    <dbReference type="NCBI Taxonomy" id="1182545"/>
    <lineage>
        <taxon>Eukaryota</taxon>
        <taxon>Fungi</taxon>
        <taxon>Dikarya</taxon>
        <taxon>Ascomycota</taxon>
        <taxon>Pezizomycotina</taxon>
        <taxon>Eurotiomycetes</taxon>
        <taxon>Chaetothyriomycetidae</taxon>
        <taxon>Chaetothyriales</taxon>
        <taxon>Herpotrichiellaceae</taxon>
        <taxon>Exophiala</taxon>
    </lineage>
</organism>
<feature type="transmembrane region" description="Helical" evidence="5">
    <location>
        <begin position="416"/>
        <end position="437"/>
    </location>
</feature>
<keyword evidence="4 5" id="KW-0472">Membrane</keyword>
<accession>A0A072NX16</accession>
<protein>
    <recommendedName>
        <fullName evidence="6">Major facilitator superfamily (MFS) profile domain-containing protein</fullName>
    </recommendedName>
</protein>
<dbReference type="EMBL" id="AMGV01000020">
    <property type="protein sequence ID" value="KEF51967.1"/>
    <property type="molecule type" value="Genomic_DNA"/>
</dbReference>
<evidence type="ECO:0000256" key="3">
    <source>
        <dbReference type="ARBA" id="ARBA00022989"/>
    </source>
</evidence>
<dbReference type="SUPFAM" id="SSF103473">
    <property type="entry name" value="MFS general substrate transporter"/>
    <property type="match status" value="1"/>
</dbReference>
<reference evidence="7 8" key="1">
    <citation type="submission" date="2013-03" db="EMBL/GenBank/DDBJ databases">
        <title>The Genome Sequence of Exophiala aquamarina CBS 119918.</title>
        <authorList>
            <consortium name="The Broad Institute Genomics Platform"/>
            <person name="Cuomo C."/>
            <person name="de Hoog S."/>
            <person name="Gorbushina A."/>
            <person name="Walker B."/>
            <person name="Young S.K."/>
            <person name="Zeng Q."/>
            <person name="Gargeya S."/>
            <person name="Fitzgerald M."/>
            <person name="Haas B."/>
            <person name="Abouelleil A."/>
            <person name="Allen A.W."/>
            <person name="Alvarado L."/>
            <person name="Arachchi H.M."/>
            <person name="Berlin A.M."/>
            <person name="Chapman S.B."/>
            <person name="Gainer-Dewar J."/>
            <person name="Goldberg J."/>
            <person name="Griggs A."/>
            <person name="Gujja S."/>
            <person name="Hansen M."/>
            <person name="Howarth C."/>
            <person name="Imamovic A."/>
            <person name="Ireland A."/>
            <person name="Larimer J."/>
            <person name="McCowan C."/>
            <person name="Murphy C."/>
            <person name="Pearson M."/>
            <person name="Poon T.W."/>
            <person name="Priest M."/>
            <person name="Roberts A."/>
            <person name="Saif S."/>
            <person name="Shea T."/>
            <person name="Sisk P."/>
            <person name="Sykes S."/>
            <person name="Wortman J."/>
            <person name="Nusbaum C."/>
            <person name="Birren B."/>
        </authorList>
    </citation>
    <scope>NUCLEOTIDE SEQUENCE [LARGE SCALE GENOMIC DNA]</scope>
    <source>
        <strain evidence="7 8">CBS 119918</strain>
    </source>
</reference>
<dbReference type="OrthoDB" id="4133621at2759"/>
<feature type="transmembrane region" description="Helical" evidence="5">
    <location>
        <begin position="371"/>
        <end position="395"/>
    </location>
</feature>
<evidence type="ECO:0000256" key="5">
    <source>
        <dbReference type="SAM" id="Phobius"/>
    </source>
</evidence>
<feature type="transmembrane region" description="Helical" evidence="5">
    <location>
        <begin position="59"/>
        <end position="77"/>
    </location>
</feature>
<dbReference type="RefSeq" id="XP_013254557.1">
    <property type="nucleotide sequence ID" value="XM_013399103.1"/>
</dbReference>
<dbReference type="AlphaFoldDB" id="A0A072NX16"/>
<evidence type="ECO:0000256" key="1">
    <source>
        <dbReference type="ARBA" id="ARBA00004141"/>
    </source>
</evidence>
<feature type="transmembrane region" description="Helical" evidence="5">
    <location>
        <begin position="127"/>
        <end position="144"/>
    </location>
</feature>
<dbReference type="InterPro" id="IPR011701">
    <property type="entry name" value="MFS"/>
</dbReference>
<evidence type="ECO:0000259" key="6">
    <source>
        <dbReference type="PROSITE" id="PS50850"/>
    </source>
</evidence>
<dbReference type="PROSITE" id="PS50850">
    <property type="entry name" value="MFS"/>
    <property type="match status" value="1"/>
</dbReference>
<comment type="subcellular location">
    <subcellularLocation>
        <location evidence="1">Membrane</location>
        <topology evidence="1">Multi-pass membrane protein</topology>
    </subcellularLocation>
</comment>
<dbReference type="PANTHER" id="PTHR23502:SF181">
    <property type="entry name" value="MAJOR FACILITATOR SUPERFAMILY (MFS) PROFILE DOMAIN-CONTAINING PROTEIN"/>
    <property type="match status" value="1"/>
</dbReference>
<evidence type="ECO:0000313" key="7">
    <source>
        <dbReference type="EMBL" id="KEF51967.1"/>
    </source>
</evidence>
<keyword evidence="3 5" id="KW-1133">Transmembrane helix</keyword>
<dbReference type="InterPro" id="IPR036259">
    <property type="entry name" value="MFS_trans_sf"/>
</dbReference>